<feature type="transmembrane region" description="Helical" evidence="2">
    <location>
        <begin position="22"/>
        <end position="45"/>
    </location>
</feature>
<evidence type="ECO:0000256" key="1">
    <source>
        <dbReference type="SAM" id="MobiDB-lite"/>
    </source>
</evidence>
<evidence type="ECO:0000313" key="4">
    <source>
        <dbReference type="Proteomes" id="UP000033772"/>
    </source>
</evidence>
<keyword evidence="2" id="KW-0472">Membrane</keyword>
<feature type="region of interest" description="Disordered" evidence="1">
    <location>
        <begin position="84"/>
        <end position="104"/>
    </location>
</feature>
<comment type="caution">
    <text evidence="3">The sequence shown here is derived from an EMBL/GenBank/DDBJ whole genome shotgun (WGS) entry which is preliminary data.</text>
</comment>
<evidence type="ECO:0000256" key="2">
    <source>
        <dbReference type="SAM" id="Phobius"/>
    </source>
</evidence>
<proteinExistence type="predicted"/>
<evidence type="ECO:0000313" key="3">
    <source>
        <dbReference type="EMBL" id="OIJ27998.1"/>
    </source>
</evidence>
<protein>
    <submittedName>
        <fullName evidence="3">Uncharacterized protein</fullName>
    </submittedName>
</protein>
<sequence length="104" mass="11514">MRIMTIPTILPMHGGGTSSMDMLIGLGPVILGGLLIGIFVLMLSIDMSGTSNRRYQSGYRDERPTGARLLFSGKYFELEELLRRDAEEPSRTRETVPADQPEGK</sequence>
<dbReference type="Proteomes" id="UP000033772">
    <property type="component" value="Unassembled WGS sequence"/>
</dbReference>
<accession>A0A1J4N942</accession>
<organism evidence="3 4">
    <name type="scientific">Nocardioides luteus</name>
    <dbReference type="NCBI Taxonomy" id="1844"/>
    <lineage>
        <taxon>Bacteria</taxon>
        <taxon>Bacillati</taxon>
        <taxon>Actinomycetota</taxon>
        <taxon>Actinomycetes</taxon>
        <taxon>Propionibacteriales</taxon>
        <taxon>Nocardioidaceae</taxon>
        <taxon>Nocardioides</taxon>
    </lineage>
</organism>
<reference evidence="3" key="1">
    <citation type="submission" date="2016-10" db="EMBL/GenBank/DDBJ databases">
        <title>Draft Genome Sequence of Nocardioides luteus Strain BAFB, an Alkane-Degrading Bacterium Isolated from JP-7 Polluted Soil.</title>
        <authorList>
            <person name="Brown L."/>
            <person name="Ruiz O.N."/>
            <person name="Gunasekera T."/>
        </authorList>
    </citation>
    <scope>NUCLEOTIDE SEQUENCE [LARGE SCALE GENOMIC DNA]</scope>
    <source>
        <strain evidence="3">BAFB</strain>
    </source>
</reference>
<keyword evidence="2" id="KW-1133">Transmembrane helix</keyword>
<keyword evidence="2" id="KW-0812">Transmembrane</keyword>
<name>A0A1J4N942_9ACTN</name>
<keyword evidence="4" id="KW-1185">Reference proteome</keyword>
<dbReference type="AlphaFoldDB" id="A0A1J4N942"/>
<dbReference type="EMBL" id="JZDQ02000005">
    <property type="protein sequence ID" value="OIJ27998.1"/>
    <property type="molecule type" value="Genomic_DNA"/>
</dbReference>
<dbReference type="STRING" id="1844.UG56_004670"/>
<gene>
    <name evidence="3" type="ORF">UG56_004670</name>
</gene>